<dbReference type="InterPro" id="IPR058795">
    <property type="entry name" value="LcnD_C"/>
</dbReference>
<keyword evidence="7" id="KW-0175">Coiled coil</keyword>
<gene>
    <name evidence="12" type="primary">lcnD</name>
    <name evidence="12" type="ORF">NCTC12958_00228</name>
</gene>
<evidence type="ECO:0000256" key="1">
    <source>
        <dbReference type="ARBA" id="ARBA00004162"/>
    </source>
</evidence>
<dbReference type="Pfam" id="PF25940">
    <property type="entry name" value="LcnD_C"/>
    <property type="match status" value="1"/>
</dbReference>
<keyword evidence="3" id="KW-0813">Transport</keyword>
<dbReference type="Gene3D" id="2.40.50.100">
    <property type="match status" value="1"/>
</dbReference>
<dbReference type="Pfam" id="PF25935">
    <property type="entry name" value="BSH_LcnD"/>
    <property type="match status" value="1"/>
</dbReference>
<dbReference type="Gene3D" id="1.10.287.470">
    <property type="entry name" value="Helix hairpin bin"/>
    <property type="match status" value="1"/>
</dbReference>
<evidence type="ECO:0000313" key="13">
    <source>
        <dbReference type="Proteomes" id="UP000249634"/>
    </source>
</evidence>
<evidence type="ECO:0000256" key="6">
    <source>
        <dbReference type="ARBA" id="ARBA00023136"/>
    </source>
</evidence>
<dbReference type="InterPro" id="IPR058794">
    <property type="entry name" value="HB_LcnD"/>
</dbReference>
<dbReference type="PANTHER" id="PTHR30386">
    <property type="entry name" value="MEMBRANE FUSION SUBUNIT OF EMRAB-TOLC MULTIDRUG EFFLUX PUMP"/>
    <property type="match status" value="1"/>
</dbReference>
<dbReference type="InterPro" id="IPR005696">
    <property type="entry name" value="MesE/LcnD"/>
</dbReference>
<evidence type="ECO:0000256" key="5">
    <source>
        <dbReference type="ARBA" id="ARBA00022989"/>
    </source>
</evidence>
<sequence>MNPNLFKSAEFYQRRYHNFATHLIVPLILLVGFLLTFSLFAQKEVTVTSRGEITPTTIIASIQSTSNNPITTNNLANNKLVKKNELIIQYAETMESSQKQALETQLATLNRQKTGLETLKESLSQGTNLFTGEDEFGYINTFNNFITQSQDIELGISKTNAEVSNQAALAGNTIAAIDTQINQIYHQIAEYEELRQAITNRQTSLSADNPHQATLNNFLAQSQQDSQTGLTDQYLSQINQSISGLESSIASLNIQRAGTGSVATYDNSFVTKVEVLRTQFLQSASQQLTTLETQITELVAQLEQASVRLENNTITAPETGVIHLNSEFEGKSLIPSGSEIAQIYPNINQTKEFLITYYVTSEHVALLKEKQDVRLSLEKVGNQSITVVGKIKSIDKTATKTEEGNLFKVTALAQLSDKHSDVIQYGLQGRVTSIIAKKTYFDYYKDKILSNHD</sequence>
<dbReference type="PANTHER" id="PTHR30386:SF26">
    <property type="entry name" value="TRANSPORT PROTEIN COMB"/>
    <property type="match status" value="1"/>
</dbReference>
<accession>A0A2X3UCW2</accession>
<evidence type="ECO:0000256" key="2">
    <source>
        <dbReference type="ARBA" id="ARBA00009477"/>
    </source>
</evidence>
<evidence type="ECO:0000256" key="7">
    <source>
        <dbReference type="SAM" id="Coils"/>
    </source>
</evidence>
<feature type="coiled-coil region" evidence="7">
    <location>
        <begin position="281"/>
        <end position="308"/>
    </location>
</feature>
<dbReference type="InterPro" id="IPR050739">
    <property type="entry name" value="MFP"/>
</dbReference>
<evidence type="ECO:0000256" key="3">
    <source>
        <dbReference type="ARBA" id="ARBA00022448"/>
    </source>
</evidence>
<dbReference type="InterPro" id="IPR058786">
    <property type="entry name" value="BSH_LcnD"/>
</dbReference>
<proteinExistence type="inferred from homology"/>
<dbReference type="Pfam" id="PF25887">
    <property type="entry name" value="HB_LcnD"/>
    <property type="match status" value="1"/>
</dbReference>
<comment type="similarity">
    <text evidence="2">Belongs to the membrane fusion protein (MFP) (TC 8.A.1) family.</text>
</comment>
<feature type="domain" description="LcnD-like barrel-sandwich hybrid" evidence="10">
    <location>
        <begin position="58"/>
        <end position="345"/>
    </location>
</feature>
<keyword evidence="5 8" id="KW-1133">Transmembrane helix</keyword>
<dbReference type="AlphaFoldDB" id="A0A2X3UCW2"/>
<keyword evidence="4 8" id="KW-0812">Transmembrane</keyword>
<reference evidence="12 13" key="1">
    <citation type="submission" date="2018-06" db="EMBL/GenBank/DDBJ databases">
        <authorList>
            <consortium name="Pathogen Informatics"/>
            <person name="Doyle S."/>
        </authorList>
    </citation>
    <scope>NUCLEOTIDE SEQUENCE [LARGE SCALE GENOMIC DNA]</scope>
    <source>
        <strain evidence="12 13">NCTC12958</strain>
    </source>
</reference>
<feature type="domain" description="LcnD-like C-terminal" evidence="11">
    <location>
        <begin position="350"/>
        <end position="438"/>
    </location>
</feature>
<organism evidence="12 13">
    <name type="scientific">Streptococcus thermophilus</name>
    <dbReference type="NCBI Taxonomy" id="1308"/>
    <lineage>
        <taxon>Bacteria</taxon>
        <taxon>Bacillati</taxon>
        <taxon>Bacillota</taxon>
        <taxon>Bacilli</taxon>
        <taxon>Lactobacillales</taxon>
        <taxon>Streptococcaceae</taxon>
        <taxon>Streptococcus</taxon>
    </lineage>
</organism>
<dbReference type="Gene3D" id="2.40.30.170">
    <property type="match status" value="1"/>
</dbReference>
<evidence type="ECO:0000259" key="10">
    <source>
        <dbReference type="Pfam" id="PF25935"/>
    </source>
</evidence>
<feature type="transmembrane region" description="Helical" evidence="8">
    <location>
        <begin position="20"/>
        <end position="41"/>
    </location>
</feature>
<evidence type="ECO:0000313" key="12">
    <source>
        <dbReference type="EMBL" id="SQF24058.1"/>
    </source>
</evidence>
<comment type="subcellular location">
    <subcellularLocation>
        <location evidence="1">Cell membrane</location>
        <topology evidence="1">Single-pass membrane protein</topology>
    </subcellularLocation>
</comment>
<evidence type="ECO:0000259" key="11">
    <source>
        <dbReference type="Pfam" id="PF25940"/>
    </source>
</evidence>
<dbReference type="EMBL" id="LS483339">
    <property type="protein sequence ID" value="SQF24058.1"/>
    <property type="molecule type" value="Genomic_DNA"/>
</dbReference>
<dbReference type="Proteomes" id="UP000249634">
    <property type="component" value="Chromosome 1"/>
</dbReference>
<evidence type="ECO:0000256" key="8">
    <source>
        <dbReference type="SAM" id="Phobius"/>
    </source>
</evidence>
<keyword evidence="6 8" id="KW-0472">Membrane</keyword>
<dbReference type="GO" id="GO:0005886">
    <property type="term" value="C:plasma membrane"/>
    <property type="evidence" value="ECO:0007669"/>
    <property type="project" value="UniProtKB-SubCell"/>
</dbReference>
<feature type="domain" description="LcnD-like long helical bundle" evidence="9">
    <location>
        <begin position="98"/>
        <end position="305"/>
    </location>
</feature>
<name>A0A2X3UCW2_STRTR</name>
<evidence type="ECO:0000259" key="9">
    <source>
        <dbReference type="Pfam" id="PF25887"/>
    </source>
</evidence>
<protein>
    <submittedName>
        <fullName evidence="12">BlpC ABC transporter</fullName>
    </submittedName>
</protein>
<dbReference type="RefSeq" id="WP_111679175.1">
    <property type="nucleotide sequence ID" value="NZ_BPPS01000002.1"/>
</dbReference>
<evidence type="ECO:0000256" key="4">
    <source>
        <dbReference type="ARBA" id="ARBA00022692"/>
    </source>
</evidence>
<dbReference type="NCBIfam" id="TIGR01000">
    <property type="entry name" value="bacteriocin_acc"/>
    <property type="match status" value="1"/>
</dbReference>